<evidence type="ECO:0000256" key="1">
    <source>
        <dbReference type="SAM" id="SignalP"/>
    </source>
</evidence>
<sequence>MKMLLTQLVCFIAGLVFLQSISVDAKTDEVLEMKLFNPKFRASDKELYEMLKAANLPGRGYKKEVVTKVVEGESGKQEYQKIHFYYKDVSCGPKLLKVEEELRRLFPAIVGKEVNKNFKMEVKSRHLTNMRECKVGLEVHFMKNQGCSDSGHKSVPKRRKERGFLDCWFCKGCIAVSAR</sequence>
<evidence type="ECO:0000313" key="3">
    <source>
        <dbReference type="Proteomes" id="UP000225706"/>
    </source>
</evidence>
<feature type="chain" id="PRO_5013355717" evidence="1">
    <location>
        <begin position="26"/>
        <end position="179"/>
    </location>
</feature>
<dbReference type="OrthoDB" id="5988715at2759"/>
<dbReference type="Proteomes" id="UP000225706">
    <property type="component" value="Unassembled WGS sequence"/>
</dbReference>
<gene>
    <name evidence="2" type="ORF">AWC38_SpisGene24045</name>
</gene>
<reference evidence="3" key="1">
    <citation type="journal article" date="2017" name="bioRxiv">
        <title>Comparative analysis of the genomes of Stylophora pistillata and Acropora digitifera provides evidence for extensive differences between species of corals.</title>
        <authorList>
            <person name="Voolstra C.R."/>
            <person name="Li Y."/>
            <person name="Liew Y.J."/>
            <person name="Baumgarten S."/>
            <person name="Zoccola D."/>
            <person name="Flot J.-F."/>
            <person name="Tambutte S."/>
            <person name="Allemand D."/>
            <person name="Aranda M."/>
        </authorList>
    </citation>
    <scope>NUCLEOTIDE SEQUENCE [LARGE SCALE GENOMIC DNA]</scope>
</reference>
<dbReference type="EMBL" id="LSMT01001622">
    <property type="protein sequence ID" value="PFX12056.1"/>
    <property type="molecule type" value="Genomic_DNA"/>
</dbReference>
<proteinExistence type="predicted"/>
<protein>
    <submittedName>
        <fullName evidence="2">Uncharacterized protein</fullName>
    </submittedName>
</protein>
<organism evidence="2 3">
    <name type="scientific">Stylophora pistillata</name>
    <name type="common">Smooth cauliflower coral</name>
    <dbReference type="NCBI Taxonomy" id="50429"/>
    <lineage>
        <taxon>Eukaryota</taxon>
        <taxon>Metazoa</taxon>
        <taxon>Cnidaria</taxon>
        <taxon>Anthozoa</taxon>
        <taxon>Hexacorallia</taxon>
        <taxon>Scleractinia</taxon>
        <taxon>Astrocoeniina</taxon>
        <taxon>Pocilloporidae</taxon>
        <taxon>Stylophora</taxon>
    </lineage>
</organism>
<accession>A0A2B4R4H6</accession>
<feature type="signal peptide" evidence="1">
    <location>
        <begin position="1"/>
        <end position="25"/>
    </location>
</feature>
<name>A0A2B4R4H6_STYPI</name>
<keyword evidence="3" id="KW-1185">Reference proteome</keyword>
<dbReference type="AlphaFoldDB" id="A0A2B4R4H6"/>
<keyword evidence="1" id="KW-0732">Signal</keyword>
<comment type="caution">
    <text evidence="2">The sequence shown here is derived from an EMBL/GenBank/DDBJ whole genome shotgun (WGS) entry which is preliminary data.</text>
</comment>
<evidence type="ECO:0000313" key="2">
    <source>
        <dbReference type="EMBL" id="PFX12056.1"/>
    </source>
</evidence>